<dbReference type="EMBL" id="KN831768">
    <property type="protein sequence ID" value="KIM49716.1"/>
    <property type="molecule type" value="Genomic_DNA"/>
</dbReference>
<comment type="similarity">
    <text evidence="1 4">Belongs to the short-chain dehydrogenases/reductases (SDR) family.</text>
</comment>
<dbReference type="Pfam" id="PF00106">
    <property type="entry name" value="adh_short"/>
    <property type="match status" value="1"/>
</dbReference>
<reference evidence="6" key="2">
    <citation type="submission" date="2015-01" db="EMBL/GenBank/DDBJ databases">
        <title>Evolutionary Origins and Diversification of the Mycorrhizal Mutualists.</title>
        <authorList>
            <consortium name="DOE Joint Genome Institute"/>
            <consortium name="Mycorrhizal Genomics Consortium"/>
            <person name="Kohler A."/>
            <person name="Kuo A."/>
            <person name="Nagy L.G."/>
            <person name="Floudas D."/>
            <person name="Copeland A."/>
            <person name="Barry K.W."/>
            <person name="Cichocki N."/>
            <person name="Veneault-Fourrey C."/>
            <person name="LaButti K."/>
            <person name="Lindquist E.A."/>
            <person name="Lipzen A."/>
            <person name="Lundell T."/>
            <person name="Morin E."/>
            <person name="Murat C."/>
            <person name="Riley R."/>
            <person name="Ohm R."/>
            <person name="Sun H."/>
            <person name="Tunlid A."/>
            <person name="Henrissat B."/>
            <person name="Grigoriev I.V."/>
            <person name="Hibbett D.S."/>
            <person name="Martin F."/>
        </authorList>
    </citation>
    <scope>NUCLEOTIDE SEQUENCE [LARGE SCALE GENOMIC DNA]</scope>
    <source>
        <strain evidence="6">h7</strain>
    </source>
</reference>
<dbReference type="PANTHER" id="PTHR43618:SF8">
    <property type="entry name" value="7ALPHA-HYDROXYSTEROID DEHYDROGENASE"/>
    <property type="match status" value="1"/>
</dbReference>
<dbReference type="PRINTS" id="PR00081">
    <property type="entry name" value="GDHRDH"/>
</dbReference>
<dbReference type="OrthoDB" id="2898618at2759"/>
<evidence type="ECO:0000256" key="1">
    <source>
        <dbReference type="ARBA" id="ARBA00006484"/>
    </source>
</evidence>
<dbReference type="AlphaFoldDB" id="A0A0C3D0U2"/>
<evidence type="ECO:0008006" key="7">
    <source>
        <dbReference type="Google" id="ProtNLM"/>
    </source>
</evidence>
<dbReference type="PANTHER" id="PTHR43618">
    <property type="entry name" value="7-ALPHA-HYDROXYSTEROID DEHYDROGENASE"/>
    <property type="match status" value="1"/>
</dbReference>
<proteinExistence type="inferred from homology"/>
<reference evidence="5 6" key="1">
    <citation type="submission" date="2014-04" db="EMBL/GenBank/DDBJ databases">
        <authorList>
            <consortium name="DOE Joint Genome Institute"/>
            <person name="Kuo A."/>
            <person name="Gay G."/>
            <person name="Dore J."/>
            <person name="Kohler A."/>
            <person name="Nagy L.G."/>
            <person name="Floudas D."/>
            <person name="Copeland A."/>
            <person name="Barry K.W."/>
            <person name="Cichocki N."/>
            <person name="Veneault-Fourrey C."/>
            <person name="LaButti K."/>
            <person name="Lindquist E.A."/>
            <person name="Lipzen A."/>
            <person name="Lundell T."/>
            <person name="Morin E."/>
            <person name="Murat C."/>
            <person name="Sun H."/>
            <person name="Tunlid A."/>
            <person name="Henrissat B."/>
            <person name="Grigoriev I.V."/>
            <person name="Hibbett D.S."/>
            <person name="Martin F."/>
            <person name="Nordberg H.P."/>
            <person name="Cantor M.N."/>
            <person name="Hua S.X."/>
        </authorList>
    </citation>
    <scope>NUCLEOTIDE SEQUENCE [LARGE SCALE GENOMIC DNA]</scope>
    <source>
        <strain evidence="6">h7</strain>
    </source>
</reference>
<dbReference type="GO" id="GO:0016491">
    <property type="term" value="F:oxidoreductase activity"/>
    <property type="evidence" value="ECO:0007669"/>
    <property type="project" value="UniProtKB-KW"/>
</dbReference>
<dbReference type="InterPro" id="IPR036291">
    <property type="entry name" value="NAD(P)-bd_dom_sf"/>
</dbReference>
<evidence type="ECO:0000256" key="4">
    <source>
        <dbReference type="RuleBase" id="RU000363"/>
    </source>
</evidence>
<dbReference type="HOGENOM" id="CLU_010194_1_1_1"/>
<evidence type="ECO:0000313" key="5">
    <source>
        <dbReference type="EMBL" id="KIM49716.1"/>
    </source>
</evidence>
<protein>
    <recommendedName>
        <fullName evidence="7">Rhamnolipids biosynthesis 3-oxoacyl-[acyl-carrier-protein] reductase</fullName>
    </recommendedName>
</protein>
<dbReference type="FunFam" id="3.40.50.720:FF:000084">
    <property type="entry name" value="Short-chain dehydrogenase reductase"/>
    <property type="match status" value="1"/>
</dbReference>
<keyword evidence="3" id="KW-0560">Oxidoreductase</keyword>
<dbReference type="STRING" id="686832.A0A0C3D0U2"/>
<keyword evidence="2" id="KW-0521">NADP</keyword>
<name>A0A0C3D0U2_HEBCY</name>
<dbReference type="Proteomes" id="UP000053424">
    <property type="component" value="Unassembled WGS sequence"/>
</dbReference>
<dbReference type="InterPro" id="IPR002347">
    <property type="entry name" value="SDR_fam"/>
</dbReference>
<sequence length="284" mass="29707">MSSDLRLESLFRVTGKIVLVTGGGSGIGKMMASGFAQNGAKVYIAARKENQLKEAVEDINKLATGPKADYIVANVGSKAGCNALIAEFRKRENKLHVLVNNSGITWGGPFHDLPEEKGWDNVFNVNVKSIFYMTAGLSDLLIKDSNNVDPGRVINISSTASVGPSSEGALSADGNGTWSYQPSKAAVNHLTSQLALKLSSSNVTVNAILPGVFPSKMTAFGLKTAGEEAFTSNQPSGRFGAPSDIAGLALFLASPAAAHITGTHTLLDGGSRYVYHGIAPALKL</sequence>
<evidence type="ECO:0000256" key="2">
    <source>
        <dbReference type="ARBA" id="ARBA00022857"/>
    </source>
</evidence>
<dbReference type="PRINTS" id="PR00080">
    <property type="entry name" value="SDRFAMILY"/>
</dbReference>
<dbReference type="Gene3D" id="3.40.50.720">
    <property type="entry name" value="NAD(P)-binding Rossmann-like Domain"/>
    <property type="match status" value="1"/>
</dbReference>
<keyword evidence="6" id="KW-1185">Reference proteome</keyword>
<dbReference type="InterPro" id="IPR052178">
    <property type="entry name" value="Sec_Metab_Biosynth_SDR"/>
</dbReference>
<gene>
    <name evidence="5" type="ORF">M413DRAFT_21879</name>
</gene>
<evidence type="ECO:0000313" key="6">
    <source>
        <dbReference type="Proteomes" id="UP000053424"/>
    </source>
</evidence>
<evidence type="ECO:0000256" key="3">
    <source>
        <dbReference type="ARBA" id="ARBA00023002"/>
    </source>
</evidence>
<accession>A0A0C3D0U2</accession>
<organism evidence="5 6">
    <name type="scientific">Hebeloma cylindrosporum</name>
    <dbReference type="NCBI Taxonomy" id="76867"/>
    <lineage>
        <taxon>Eukaryota</taxon>
        <taxon>Fungi</taxon>
        <taxon>Dikarya</taxon>
        <taxon>Basidiomycota</taxon>
        <taxon>Agaricomycotina</taxon>
        <taxon>Agaricomycetes</taxon>
        <taxon>Agaricomycetidae</taxon>
        <taxon>Agaricales</taxon>
        <taxon>Agaricineae</taxon>
        <taxon>Hymenogastraceae</taxon>
        <taxon>Hebeloma</taxon>
    </lineage>
</organism>
<dbReference type="SUPFAM" id="SSF51735">
    <property type="entry name" value="NAD(P)-binding Rossmann-fold domains"/>
    <property type="match status" value="1"/>
</dbReference>